<dbReference type="InterPro" id="IPR050652">
    <property type="entry name" value="AN1_A20_ZnFinger"/>
</dbReference>
<dbReference type="KEGG" id="mpp:MICPUCDRAFT_49422"/>
<dbReference type="SUPFAM" id="SSF118310">
    <property type="entry name" value="AN1-like Zinc finger"/>
    <property type="match status" value="1"/>
</dbReference>
<keyword evidence="2" id="KW-0479">Metal-binding</keyword>
<comment type="function">
    <text evidence="1">May be involved in environmental stress response.</text>
</comment>
<protein>
    <submittedName>
        <fullName evidence="8">Predicted protein</fullName>
    </submittedName>
</protein>
<dbReference type="InterPro" id="IPR000058">
    <property type="entry name" value="Znf_AN1"/>
</dbReference>
<dbReference type="PANTHER" id="PTHR10634">
    <property type="entry name" value="AN1-TYPE ZINC FINGER PROTEIN"/>
    <property type="match status" value="1"/>
</dbReference>
<dbReference type="PROSITE" id="PS51036">
    <property type="entry name" value="ZF_A20"/>
    <property type="match status" value="1"/>
</dbReference>
<feature type="domain" description="AN1-type" evidence="7">
    <location>
        <begin position="103"/>
        <end position="149"/>
    </location>
</feature>
<dbReference type="GO" id="GO:0008270">
    <property type="term" value="F:zinc ion binding"/>
    <property type="evidence" value="ECO:0007669"/>
    <property type="project" value="UniProtKB-KW"/>
</dbReference>
<dbReference type="Gene3D" id="1.20.5.4770">
    <property type="match status" value="1"/>
</dbReference>
<evidence type="ECO:0000256" key="1">
    <source>
        <dbReference type="ARBA" id="ARBA00003732"/>
    </source>
</evidence>
<dbReference type="EMBL" id="GG663736">
    <property type="protein sequence ID" value="EEH59356.1"/>
    <property type="molecule type" value="Genomic_DNA"/>
</dbReference>
<dbReference type="SUPFAM" id="SSF57716">
    <property type="entry name" value="Glucocorticoid receptor-like (DNA-binding domain)"/>
    <property type="match status" value="1"/>
</dbReference>
<feature type="domain" description="A20-type" evidence="6">
    <location>
        <begin position="12"/>
        <end position="46"/>
    </location>
</feature>
<evidence type="ECO:0000256" key="2">
    <source>
        <dbReference type="ARBA" id="ARBA00022723"/>
    </source>
</evidence>
<evidence type="ECO:0000259" key="7">
    <source>
        <dbReference type="PROSITE" id="PS51039"/>
    </source>
</evidence>
<dbReference type="OrthoDB" id="428577at2759"/>
<dbReference type="PROSITE" id="PS51039">
    <property type="entry name" value="ZF_AN1"/>
    <property type="match status" value="1"/>
</dbReference>
<dbReference type="STRING" id="564608.C1MKE0"/>
<dbReference type="Pfam" id="PF01754">
    <property type="entry name" value="zf-A20"/>
    <property type="match status" value="1"/>
</dbReference>
<evidence type="ECO:0000256" key="3">
    <source>
        <dbReference type="ARBA" id="ARBA00022771"/>
    </source>
</evidence>
<keyword evidence="3 5" id="KW-0863">Zinc-finger</keyword>
<keyword evidence="4" id="KW-0862">Zinc</keyword>
<dbReference type="Gene3D" id="4.10.1110.10">
    <property type="entry name" value="AN1-like Zinc finger"/>
    <property type="match status" value="1"/>
</dbReference>
<gene>
    <name evidence="8" type="ORF">MICPUCDRAFT_49422</name>
</gene>
<dbReference type="Proteomes" id="UP000001876">
    <property type="component" value="Unassembled WGS sequence"/>
</dbReference>
<dbReference type="Pfam" id="PF01428">
    <property type="entry name" value="zf-AN1"/>
    <property type="match status" value="1"/>
</dbReference>
<dbReference type="SMART" id="SM00154">
    <property type="entry name" value="ZnF_AN1"/>
    <property type="match status" value="1"/>
</dbReference>
<dbReference type="InterPro" id="IPR002653">
    <property type="entry name" value="Znf_A20"/>
</dbReference>
<dbReference type="eggNOG" id="KOG3173">
    <property type="taxonomic scope" value="Eukaryota"/>
</dbReference>
<organism evidence="9">
    <name type="scientific">Micromonas pusilla (strain CCMP1545)</name>
    <name type="common">Picoplanktonic green alga</name>
    <dbReference type="NCBI Taxonomy" id="564608"/>
    <lineage>
        <taxon>Eukaryota</taxon>
        <taxon>Viridiplantae</taxon>
        <taxon>Chlorophyta</taxon>
        <taxon>Mamiellophyceae</taxon>
        <taxon>Mamiellales</taxon>
        <taxon>Mamiellaceae</taxon>
        <taxon>Micromonas</taxon>
    </lineage>
</organism>
<dbReference type="GeneID" id="9681944"/>
<dbReference type="GO" id="GO:0003677">
    <property type="term" value="F:DNA binding"/>
    <property type="evidence" value="ECO:0007669"/>
    <property type="project" value="InterPro"/>
</dbReference>
<sequence>MAERARASEGDALSANLCEAGCGFFGNQNTANMCSVCYSLRTSCTGDNSEIRTNLDTSNSRIVQPIVTPILETDDDSELDKIDVGPFAVGEPEIKELNKRDEQCLLNRCYTCNKRTGFTGFRCRCEYIFCSSHRHSNKHNCTFDYKALGRDAVAKANPAVIAEKLHKI</sequence>
<proteinExistence type="predicted"/>
<evidence type="ECO:0000259" key="6">
    <source>
        <dbReference type="PROSITE" id="PS51036"/>
    </source>
</evidence>
<evidence type="ECO:0000313" key="8">
    <source>
        <dbReference type="EMBL" id="EEH59356.1"/>
    </source>
</evidence>
<reference evidence="8 9" key="1">
    <citation type="journal article" date="2009" name="Science">
        <title>Green evolution and dynamic adaptations revealed by genomes of the marine picoeukaryotes Micromonas.</title>
        <authorList>
            <person name="Worden A.Z."/>
            <person name="Lee J.H."/>
            <person name="Mock T."/>
            <person name="Rouze P."/>
            <person name="Simmons M.P."/>
            <person name="Aerts A.L."/>
            <person name="Allen A.E."/>
            <person name="Cuvelier M.L."/>
            <person name="Derelle E."/>
            <person name="Everett M.V."/>
            <person name="Foulon E."/>
            <person name="Grimwood J."/>
            <person name="Gundlach H."/>
            <person name="Henrissat B."/>
            <person name="Napoli C."/>
            <person name="McDonald S.M."/>
            <person name="Parker M.S."/>
            <person name="Rombauts S."/>
            <person name="Salamov A."/>
            <person name="Von Dassow P."/>
            <person name="Badger J.H."/>
            <person name="Coutinho P.M."/>
            <person name="Demir E."/>
            <person name="Dubchak I."/>
            <person name="Gentemann C."/>
            <person name="Eikrem W."/>
            <person name="Gready J.E."/>
            <person name="John U."/>
            <person name="Lanier W."/>
            <person name="Lindquist E.A."/>
            <person name="Lucas S."/>
            <person name="Mayer K.F."/>
            <person name="Moreau H."/>
            <person name="Not F."/>
            <person name="Otillar R."/>
            <person name="Panaud O."/>
            <person name="Pangilinan J."/>
            <person name="Paulsen I."/>
            <person name="Piegu B."/>
            <person name="Poliakov A."/>
            <person name="Robbens S."/>
            <person name="Schmutz J."/>
            <person name="Toulza E."/>
            <person name="Wyss T."/>
            <person name="Zelensky A."/>
            <person name="Zhou K."/>
            <person name="Armbrust E.V."/>
            <person name="Bhattacharya D."/>
            <person name="Goodenough U.W."/>
            <person name="Van de Peer Y."/>
            <person name="Grigoriev I.V."/>
        </authorList>
    </citation>
    <scope>NUCLEOTIDE SEQUENCE [LARGE SCALE GENOMIC DNA]</scope>
    <source>
        <strain evidence="8 9">CCMP1545</strain>
    </source>
</reference>
<dbReference type="SMART" id="SM00259">
    <property type="entry name" value="ZnF_A20"/>
    <property type="match status" value="1"/>
</dbReference>
<evidence type="ECO:0000256" key="4">
    <source>
        <dbReference type="ARBA" id="ARBA00022833"/>
    </source>
</evidence>
<dbReference type="AlphaFoldDB" id="C1MKE0"/>
<evidence type="ECO:0000313" key="9">
    <source>
        <dbReference type="Proteomes" id="UP000001876"/>
    </source>
</evidence>
<name>C1MKE0_MICPC</name>
<keyword evidence="9" id="KW-1185">Reference proteome</keyword>
<dbReference type="RefSeq" id="XP_003055980.1">
    <property type="nucleotide sequence ID" value="XM_003055934.1"/>
</dbReference>
<dbReference type="PANTHER" id="PTHR10634:SF149">
    <property type="entry name" value="AN1-TYPE DOMAIN-CONTAINING PROTEIN-RELATED"/>
    <property type="match status" value="1"/>
</dbReference>
<accession>C1MKE0</accession>
<dbReference type="OMA" id="ANLCEAG"/>
<evidence type="ECO:0000256" key="5">
    <source>
        <dbReference type="PROSITE-ProRule" id="PRU00449"/>
    </source>
</evidence>
<dbReference type="InterPro" id="IPR035896">
    <property type="entry name" value="AN1-like_Znf"/>
</dbReference>